<dbReference type="InterPro" id="IPR016166">
    <property type="entry name" value="FAD-bd_PCMH"/>
</dbReference>
<dbReference type="InterPro" id="IPR006094">
    <property type="entry name" value="Oxid_FAD_bind_N"/>
</dbReference>
<accession>A0ABR0S6J9</accession>
<evidence type="ECO:0000256" key="2">
    <source>
        <dbReference type="ARBA" id="ARBA00012405"/>
    </source>
</evidence>
<keyword evidence="5" id="KW-0472">Membrane</keyword>
<organism evidence="7 8">
    <name type="scientific">Cladobotryum mycophilum</name>
    <dbReference type="NCBI Taxonomy" id="491253"/>
    <lineage>
        <taxon>Eukaryota</taxon>
        <taxon>Fungi</taxon>
        <taxon>Dikarya</taxon>
        <taxon>Ascomycota</taxon>
        <taxon>Pezizomycotina</taxon>
        <taxon>Sordariomycetes</taxon>
        <taxon>Hypocreomycetidae</taxon>
        <taxon>Hypocreales</taxon>
        <taxon>Hypocreaceae</taxon>
        <taxon>Cladobotryum</taxon>
    </lineage>
</organism>
<evidence type="ECO:0000256" key="3">
    <source>
        <dbReference type="ARBA" id="ARBA00022692"/>
    </source>
</evidence>
<keyword evidence="8" id="KW-1185">Reference proteome</keyword>
<protein>
    <recommendedName>
        <fullName evidence="2">Delta(24)-sterol reductase</fullName>
        <ecNumber evidence="2">1.3.1.72</ecNumber>
    </recommendedName>
</protein>
<dbReference type="PANTHER" id="PTHR10801:SF10">
    <property type="entry name" value="FAD BINDING DOMAIN PROTEIN (AFU_ORTHOLOGUE AFUA_6G14300)"/>
    <property type="match status" value="1"/>
</dbReference>
<comment type="caution">
    <text evidence="7">The sequence shown here is derived from an EMBL/GenBank/DDBJ whole genome shotgun (WGS) entry which is preliminary data.</text>
</comment>
<keyword evidence="3" id="KW-0812">Transmembrane</keyword>
<evidence type="ECO:0000313" key="8">
    <source>
        <dbReference type="Proteomes" id="UP001338125"/>
    </source>
</evidence>
<evidence type="ECO:0000313" key="7">
    <source>
        <dbReference type="EMBL" id="KAK5987776.1"/>
    </source>
</evidence>
<dbReference type="Pfam" id="PF01565">
    <property type="entry name" value="FAD_binding_4"/>
    <property type="match status" value="1"/>
</dbReference>
<evidence type="ECO:0000259" key="6">
    <source>
        <dbReference type="PROSITE" id="PS51387"/>
    </source>
</evidence>
<dbReference type="EMBL" id="JAVFKD010000016">
    <property type="protein sequence ID" value="KAK5987776.1"/>
    <property type="molecule type" value="Genomic_DNA"/>
</dbReference>
<sequence>MERHKQAVGKIAAAVRGYFERGESYRIFHGSTNSTRPRPGPGHRAVDISALSNVLSVDRGARTALVEPNVPMDRLVEATLCHGLVPPVVMEFPGITAGGGFAGTAGESSSFRYGFFDETINEVEMVLGSGEVVRASRNERADLFRGAAGAVGSLGVTTLMELRLIEARKFVQTTYHRTNSVAEAAARIRAETQDPQNDYVDGILFSKDHGVVITGRLTDDKPTDRQPQTFSQARDPWFYLHVRDKTKDASSSSSSSNAVTDYIPLAEYLFRYDRAGFWVGAQGFTYFKYVPFNKFWRWFLDDFMHTRMLYRALHASGESARFVVQDLALPYESTEEFVDYTTNEFNIWPLWLCPIRPTATPTFHPVTGETTIQETQETSKESDIAAPVLSRPMLNIGVWGWGPEDHDEFITKNRALEDKLIQLGGRKWLYAHTYYSEDEFWKVYDRPWYQALREKYSATTLPSAYDKVRIDVESNRIERQKWKKTVKSKWPVGGLYGIYKSILTRDYKLHRHAEWKYKGQEKAS</sequence>
<proteinExistence type="predicted"/>
<dbReference type="Proteomes" id="UP001338125">
    <property type="component" value="Unassembled WGS sequence"/>
</dbReference>
<dbReference type="EC" id="1.3.1.72" evidence="2"/>
<dbReference type="InterPro" id="IPR036318">
    <property type="entry name" value="FAD-bd_PCMH-like_sf"/>
</dbReference>
<dbReference type="Gene3D" id="3.30.465.10">
    <property type="match status" value="1"/>
</dbReference>
<gene>
    <name evidence="7" type="ORF">PT974_11909</name>
</gene>
<dbReference type="InterPro" id="IPR016169">
    <property type="entry name" value="FAD-bd_PCMH_sub2"/>
</dbReference>
<dbReference type="SUPFAM" id="SSF56176">
    <property type="entry name" value="FAD-binding/transporter-associated domain-like"/>
    <property type="match status" value="1"/>
</dbReference>
<comment type="subcellular location">
    <subcellularLocation>
        <location evidence="1">Membrane</location>
        <topology evidence="1">Single-pass membrane protein</topology>
    </subcellularLocation>
</comment>
<evidence type="ECO:0000256" key="1">
    <source>
        <dbReference type="ARBA" id="ARBA00004167"/>
    </source>
</evidence>
<reference evidence="7 8" key="1">
    <citation type="submission" date="2024-01" db="EMBL/GenBank/DDBJ databases">
        <title>Complete genome of Cladobotryum mycophilum ATHUM6906.</title>
        <authorList>
            <person name="Christinaki A.C."/>
            <person name="Myridakis A.I."/>
            <person name="Kouvelis V.N."/>
        </authorList>
    </citation>
    <scope>NUCLEOTIDE SEQUENCE [LARGE SCALE GENOMIC DNA]</scope>
    <source>
        <strain evidence="7 8">ATHUM6906</strain>
    </source>
</reference>
<evidence type="ECO:0000256" key="4">
    <source>
        <dbReference type="ARBA" id="ARBA00022989"/>
    </source>
</evidence>
<evidence type="ECO:0000256" key="5">
    <source>
        <dbReference type="ARBA" id="ARBA00023136"/>
    </source>
</evidence>
<keyword evidence="4" id="KW-1133">Transmembrane helix</keyword>
<name>A0ABR0S6J9_9HYPO</name>
<dbReference type="PROSITE" id="PS51387">
    <property type="entry name" value="FAD_PCMH"/>
    <property type="match status" value="1"/>
</dbReference>
<feature type="domain" description="FAD-binding PCMH-type" evidence="6">
    <location>
        <begin position="1"/>
        <end position="167"/>
    </location>
</feature>
<dbReference type="PANTHER" id="PTHR10801">
    <property type="entry name" value="24-DEHYDROCHOLESTEROL REDUCTASE"/>
    <property type="match status" value="1"/>
</dbReference>
<dbReference type="InterPro" id="IPR040165">
    <property type="entry name" value="Diminuto-like"/>
</dbReference>